<dbReference type="GO" id="GO:0006753">
    <property type="term" value="P:nucleoside phosphate metabolic process"/>
    <property type="evidence" value="ECO:0007669"/>
    <property type="project" value="TreeGrafter"/>
</dbReference>
<dbReference type="PANTHER" id="PTHR11839">
    <property type="entry name" value="UDP/ADP-SUGAR PYROPHOSPHATASE"/>
    <property type="match status" value="1"/>
</dbReference>
<evidence type="ECO:0000256" key="1">
    <source>
        <dbReference type="ARBA" id="ARBA00000847"/>
    </source>
</evidence>
<evidence type="ECO:0000313" key="10">
    <source>
        <dbReference type="Proteomes" id="UP000199031"/>
    </source>
</evidence>
<dbReference type="GO" id="GO:0016787">
    <property type="term" value="F:hydrolase activity"/>
    <property type="evidence" value="ECO:0007669"/>
    <property type="project" value="UniProtKB-KW"/>
</dbReference>
<sequence>MSNILENNEHLKWKTLSSEYLSHAPWFTVRKDVCERNDGKIINDYYVFEFPEWATAFALTAEGKILMTKQYRQALGEVCIELPGGCVDAADASYEDGIKRELLEETGYEFDEIKPLGKISANPSTNTNLMHMFLATGGRKTKSQSLDPNEEIDVYEISFDELMQLIDENKIMQSMHLTTIYYALRNLGKLTYNQ</sequence>
<keyword evidence="10" id="KW-1185">Reference proteome</keyword>
<dbReference type="Proteomes" id="UP000199031">
    <property type="component" value="Unassembled WGS sequence"/>
</dbReference>
<dbReference type="EMBL" id="FOXQ01000004">
    <property type="protein sequence ID" value="SFQ01603.1"/>
    <property type="molecule type" value="Genomic_DNA"/>
</dbReference>
<dbReference type="STRING" id="1465490.SAMN05444277_104165"/>
<evidence type="ECO:0000256" key="5">
    <source>
        <dbReference type="ARBA" id="ARBA00022801"/>
    </source>
</evidence>
<feature type="domain" description="Nudix hydrolase" evidence="8">
    <location>
        <begin position="49"/>
        <end position="179"/>
    </location>
</feature>
<dbReference type="GO" id="GO:0005829">
    <property type="term" value="C:cytosol"/>
    <property type="evidence" value="ECO:0007669"/>
    <property type="project" value="TreeGrafter"/>
</dbReference>
<organism evidence="9 10">
    <name type="scientific">Parafilimonas terrae</name>
    <dbReference type="NCBI Taxonomy" id="1465490"/>
    <lineage>
        <taxon>Bacteria</taxon>
        <taxon>Pseudomonadati</taxon>
        <taxon>Bacteroidota</taxon>
        <taxon>Chitinophagia</taxon>
        <taxon>Chitinophagales</taxon>
        <taxon>Chitinophagaceae</taxon>
        <taxon>Parafilimonas</taxon>
    </lineage>
</organism>
<dbReference type="CDD" id="cd03424">
    <property type="entry name" value="NUDIX_ADPRase_Nudt5_UGPPase_Nudt14"/>
    <property type="match status" value="1"/>
</dbReference>
<evidence type="ECO:0000256" key="7">
    <source>
        <dbReference type="ARBA" id="ARBA00032272"/>
    </source>
</evidence>
<evidence type="ECO:0000313" key="9">
    <source>
        <dbReference type="EMBL" id="SFQ01603.1"/>
    </source>
</evidence>
<dbReference type="OrthoDB" id="9806150at2"/>
<protein>
    <recommendedName>
        <fullName evidence="4">GDP-mannose pyrophosphatase</fullName>
    </recommendedName>
    <alternativeName>
        <fullName evidence="6">GDP-mannose hydrolase</fullName>
    </alternativeName>
    <alternativeName>
        <fullName evidence="7">GDPMK</fullName>
    </alternativeName>
</protein>
<name>A0A1I5V271_9BACT</name>
<dbReference type="InterPro" id="IPR000086">
    <property type="entry name" value="NUDIX_hydrolase_dom"/>
</dbReference>
<keyword evidence="5" id="KW-0378">Hydrolase</keyword>
<evidence type="ECO:0000259" key="8">
    <source>
        <dbReference type="PROSITE" id="PS51462"/>
    </source>
</evidence>
<dbReference type="Pfam" id="PF00293">
    <property type="entry name" value="NUDIX"/>
    <property type="match status" value="1"/>
</dbReference>
<dbReference type="Gene3D" id="3.90.79.10">
    <property type="entry name" value="Nucleoside Triphosphate Pyrophosphohydrolase"/>
    <property type="match status" value="1"/>
</dbReference>
<comment type="cofactor">
    <cofactor evidence="2">
        <name>Mg(2+)</name>
        <dbReference type="ChEBI" id="CHEBI:18420"/>
    </cofactor>
</comment>
<dbReference type="GO" id="GO:0019693">
    <property type="term" value="P:ribose phosphate metabolic process"/>
    <property type="evidence" value="ECO:0007669"/>
    <property type="project" value="TreeGrafter"/>
</dbReference>
<evidence type="ECO:0000256" key="2">
    <source>
        <dbReference type="ARBA" id="ARBA00001946"/>
    </source>
</evidence>
<dbReference type="InterPro" id="IPR015797">
    <property type="entry name" value="NUDIX_hydrolase-like_dom_sf"/>
</dbReference>
<dbReference type="PROSITE" id="PS51462">
    <property type="entry name" value="NUDIX"/>
    <property type="match status" value="1"/>
</dbReference>
<dbReference type="RefSeq" id="WP_090657415.1">
    <property type="nucleotide sequence ID" value="NZ_FOXQ01000004.1"/>
</dbReference>
<reference evidence="9 10" key="1">
    <citation type="submission" date="2016-10" db="EMBL/GenBank/DDBJ databases">
        <authorList>
            <person name="de Groot N.N."/>
        </authorList>
    </citation>
    <scope>NUCLEOTIDE SEQUENCE [LARGE SCALE GENOMIC DNA]</scope>
    <source>
        <strain evidence="9 10">DSM 28286</strain>
    </source>
</reference>
<evidence type="ECO:0000256" key="6">
    <source>
        <dbReference type="ARBA" id="ARBA00032162"/>
    </source>
</evidence>
<proteinExistence type="inferred from homology"/>
<dbReference type="PANTHER" id="PTHR11839:SF18">
    <property type="entry name" value="NUDIX HYDROLASE DOMAIN-CONTAINING PROTEIN"/>
    <property type="match status" value="1"/>
</dbReference>
<evidence type="ECO:0000256" key="3">
    <source>
        <dbReference type="ARBA" id="ARBA00007275"/>
    </source>
</evidence>
<dbReference type="AlphaFoldDB" id="A0A1I5V271"/>
<comment type="similarity">
    <text evidence="3">Belongs to the Nudix hydrolase family. NudK subfamily.</text>
</comment>
<dbReference type="SUPFAM" id="SSF55811">
    <property type="entry name" value="Nudix"/>
    <property type="match status" value="1"/>
</dbReference>
<evidence type="ECO:0000256" key="4">
    <source>
        <dbReference type="ARBA" id="ARBA00016377"/>
    </source>
</evidence>
<accession>A0A1I5V271</accession>
<comment type="catalytic activity">
    <reaction evidence="1">
        <text>GDP-alpha-D-mannose + H2O = alpha-D-mannose 1-phosphate + GMP + 2 H(+)</text>
        <dbReference type="Rhea" id="RHEA:27978"/>
        <dbReference type="ChEBI" id="CHEBI:15377"/>
        <dbReference type="ChEBI" id="CHEBI:15378"/>
        <dbReference type="ChEBI" id="CHEBI:57527"/>
        <dbReference type="ChEBI" id="CHEBI:58115"/>
        <dbReference type="ChEBI" id="CHEBI:58409"/>
    </reaction>
</comment>
<gene>
    <name evidence="9" type="ORF">SAMN05444277_104165</name>
</gene>